<dbReference type="PROSITE" id="PS50048">
    <property type="entry name" value="ZN2_CY6_FUNGAL_2"/>
    <property type="match status" value="1"/>
</dbReference>
<evidence type="ECO:0000256" key="3">
    <source>
        <dbReference type="ARBA" id="ARBA00022771"/>
    </source>
</evidence>
<accession>A0A6A6SNH4</accession>
<protein>
    <recommendedName>
        <fullName evidence="13">C2H2 type zinc finger domain protein</fullName>
    </recommendedName>
</protein>
<evidence type="ECO:0000313" key="12">
    <source>
        <dbReference type="Proteomes" id="UP000799324"/>
    </source>
</evidence>
<keyword evidence="4" id="KW-0862">Zinc</keyword>
<dbReference type="InterPro" id="IPR036864">
    <property type="entry name" value="Zn2-C6_fun-type_DNA-bd_sf"/>
</dbReference>
<dbReference type="Gene3D" id="4.10.240.10">
    <property type="entry name" value="Zn(2)-C6 fungal-type DNA-binding domain"/>
    <property type="match status" value="1"/>
</dbReference>
<dbReference type="InterPro" id="IPR007219">
    <property type="entry name" value="XnlR_reg_dom"/>
</dbReference>
<keyword evidence="5" id="KW-0805">Transcription regulation</keyword>
<gene>
    <name evidence="11" type="ORF">K491DRAFT_723173</name>
</gene>
<dbReference type="Pfam" id="PF00172">
    <property type="entry name" value="Zn_clus"/>
    <property type="match status" value="1"/>
</dbReference>
<reference evidence="11" key="1">
    <citation type="journal article" date="2020" name="Stud. Mycol.">
        <title>101 Dothideomycetes genomes: a test case for predicting lifestyles and emergence of pathogens.</title>
        <authorList>
            <person name="Haridas S."/>
            <person name="Albert R."/>
            <person name="Binder M."/>
            <person name="Bloem J."/>
            <person name="Labutti K."/>
            <person name="Salamov A."/>
            <person name="Andreopoulos B."/>
            <person name="Baker S."/>
            <person name="Barry K."/>
            <person name="Bills G."/>
            <person name="Bluhm B."/>
            <person name="Cannon C."/>
            <person name="Castanera R."/>
            <person name="Culley D."/>
            <person name="Daum C."/>
            <person name="Ezra D."/>
            <person name="Gonzalez J."/>
            <person name="Henrissat B."/>
            <person name="Kuo A."/>
            <person name="Liang C."/>
            <person name="Lipzen A."/>
            <person name="Lutzoni F."/>
            <person name="Magnuson J."/>
            <person name="Mondo S."/>
            <person name="Nolan M."/>
            <person name="Ohm R."/>
            <person name="Pangilinan J."/>
            <person name="Park H.-J."/>
            <person name="Ramirez L."/>
            <person name="Alfaro M."/>
            <person name="Sun H."/>
            <person name="Tritt A."/>
            <person name="Yoshinaga Y."/>
            <person name="Zwiers L.-H."/>
            <person name="Turgeon B."/>
            <person name="Goodwin S."/>
            <person name="Spatafora J."/>
            <person name="Crous P."/>
            <person name="Grigoriev I."/>
        </authorList>
    </citation>
    <scope>NUCLEOTIDE SEQUENCE</scope>
    <source>
        <strain evidence="11">CBS 122681</strain>
    </source>
</reference>
<name>A0A6A6SNH4_9PLEO</name>
<dbReference type="InterPro" id="IPR001138">
    <property type="entry name" value="Zn2Cys6_DnaBD"/>
</dbReference>
<dbReference type="SMART" id="SM00066">
    <property type="entry name" value="GAL4"/>
    <property type="match status" value="1"/>
</dbReference>
<dbReference type="FunFam" id="3.30.160.60:FF:000100">
    <property type="entry name" value="Zinc finger 45-like"/>
    <property type="match status" value="1"/>
</dbReference>
<dbReference type="GO" id="GO:0008270">
    <property type="term" value="F:zinc ion binding"/>
    <property type="evidence" value="ECO:0007669"/>
    <property type="project" value="UniProtKB-KW"/>
</dbReference>
<dbReference type="PROSITE" id="PS00028">
    <property type="entry name" value="ZINC_FINGER_C2H2_1"/>
    <property type="match status" value="2"/>
</dbReference>
<evidence type="ECO:0000259" key="10">
    <source>
        <dbReference type="PROSITE" id="PS50157"/>
    </source>
</evidence>
<dbReference type="InterPro" id="IPR013087">
    <property type="entry name" value="Znf_C2H2_type"/>
</dbReference>
<evidence type="ECO:0000256" key="2">
    <source>
        <dbReference type="ARBA" id="ARBA00022737"/>
    </source>
</evidence>
<dbReference type="GO" id="GO:0006351">
    <property type="term" value="P:DNA-templated transcription"/>
    <property type="evidence" value="ECO:0007669"/>
    <property type="project" value="InterPro"/>
</dbReference>
<evidence type="ECO:0000256" key="8">
    <source>
        <dbReference type="PROSITE-ProRule" id="PRU00042"/>
    </source>
</evidence>
<feature type="domain" description="Zn(2)-C6 fungal-type" evidence="9">
    <location>
        <begin position="77"/>
        <end position="106"/>
    </location>
</feature>
<dbReference type="CDD" id="cd00067">
    <property type="entry name" value="GAL4"/>
    <property type="match status" value="1"/>
</dbReference>
<feature type="domain" description="C2H2-type" evidence="10">
    <location>
        <begin position="5"/>
        <end position="32"/>
    </location>
</feature>
<keyword evidence="6" id="KW-0804">Transcription</keyword>
<dbReference type="InterPro" id="IPR036236">
    <property type="entry name" value="Znf_C2H2_sf"/>
</dbReference>
<dbReference type="CDD" id="cd12148">
    <property type="entry name" value="fungal_TF_MHR"/>
    <property type="match status" value="1"/>
</dbReference>
<dbReference type="PANTHER" id="PTHR47660">
    <property type="entry name" value="TRANSCRIPTION FACTOR WITH C2H2 AND ZN(2)-CYS(6) DNA BINDING DOMAIN (EUROFUNG)-RELATED-RELATED"/>
    <property type="match status" value="1"/>
</dbReference>
<keyword evidence="2" id="KW-0677">Repeat</keyword>
<evidence type="ECO:0000313" key="11">
    <source>
        <dbReference type="EMBL" id="KAF2647734.1"/>
    </source>
</evidence>
<keyword evidence="7" id="KW-0539">Nucleus</keyword>
<evidence type="ECO:0008006" key="13">
    <source>
        <dbReference type="Google" id="ProtNLM"/>
    </source>
</evidence>
<keyword evidence="12" id="KW-1185">Reference proteome</keyword>
<dbReference type="SUPFAM" id="SSF57667">
    <property type="entry name" value="beta-beta-alpha zinc fingers"/>
    <property type="match status" value="1"/>
</dbReference>
<dbReference type="GO" id="GO:0000981">
    <property type="term" value="F:DNA-binding transcription factor activity, RNA polymerase II-specific"/>
    <property type="evidence" value="ECO:0007669"/>
    <property type="project" value="InterPro"/>
</dbReference>
<proteinExistence type="predicted"/>
<dbReference type="AlphaFoldDB" id="A0A6A6SNH4"/>
<dbReference type="EMBL" id="MU004587">
    <property type="protein sequence ID" value="KAF2647734.1"/>
    <property type="molecule type" value="Genomic_DNA"/>
</dbReference>
<keyword evidence="1" id="KW-0479">Metal-binding</keyword>
<dbReference type="SUPFAM" id="SSF57701">
    <property type="entry name" value="Zn2/Cys6 DNA-binding domain"/>
    <property type="match status" value="1"/>
</dbReference>
<evidence type="ECO:0000256" key="5">
    <source>
        <dbReference type="ARBA" id="ARBA00023015"/>
    </source>
</evidence>
<evidence type="ECO:0000256" key="6">
    <source>
        <dbReference type="ARBA" id="ARBA00023163"/>
    </source>
</evidence>
<dbReference type="OrthoDB" id="654211at2759"/>
<organism evidence="11 12">
    <name type="scientific">Lophiostoma macrostomum CBS 122681</name>
    <dbReference type="NCBI Taxonomy" id="1314788"/>
    <lineage>
        <taxon>Eukaryota</taxon>
        <taxon>Fungi</taxon>
        <taxon>Dikarya</taxon>
        <taxon>Ascomycota</taxon>
        <taxon>Pezizomycotina</taxon>
        <taxon>Dothideomycetes</taxon>
        <taxon>Pleosporomycetidae</taxon>
        <taxon>Pleosporales</taxon>
        <taxon>Lophiostomataceae</taxon>
        <taxon>Lophiostoma</taxon>
    </lineage>
</organism>
<evidence type="ECO:0000256" key="1">
    <source>
        <dbReference type="ARBA" id="ARBA00022723"/>
    </source>
</evidence>
<dbReference type="Gene3D" id="3.30.160.60">
    <property type="entry name" value="Classic Zinc Finger"/>
    <property type="match status" value="2"/>
</dbReference>
<dbReference type="GO" id="GO:0003677">
    <property type="term" value="F:DNA binding"/>
    <property type="evidence" value="ECO:0007669"/>
    <property type="project" value="InterPro"/>
</dbReference>
<keyword evidence="3 8" id="KW-0863">Zinc-finger</keyword>
<evidence type="ECO:0000259" key="9">
    <source>
        <dbReference type="PROSITE" id="PS50048"/>
    </source>
</evidence>
<dbReference type="SMART" id="SM00355">
    <property type="entry name" value="ZnF_C2H2"/>
    <property type="match status" value="2"/>
</dbReference>
<dbReference type="Pfam" id="PF04082">
    <property type="entry name" value="Fungal_trans"/>
    <property type="match status" value="1"/>
</dbReference>
<feature type="domain" description="C2H2-type" evidence="10">
    <location>
        <begin position="33"/>
        <end position="63"/>
    </location>
</feature>
<dbReference type="PROSITE" id="PS00463">
    <property type="entry name" value="ZN2_CY6_FUNGAL_1"/>
    <property type="match status" value="1"/>
</dbReference>
<evidence type="ECO:0000256" key="4">
    <source>
        <dbReference type="ARBA" id="ARBA00022833"/>
    </source>
</evidence>
<evidence type="ECO:0000256" key="7">
    <source>
        <dbReference type="ARBA" id="ARBA00023242"/>
    </source>
</evidence>
<sequence length="814" mass="91092">MPEQWTCDECGDIFHRREHHQRHLRTHTQEKPFACSVCGSSFGRLDSLARHHSSTHLHTAGGTTSSDNTERQRVSRACKRCSSAKVRCDGKRPCEKCVAADVECCYEPPRKRRTASQNALAEPQPKRHVAPAVTPALVEQQPAFMHPIDPQLCTMLPTGASAPDFMHADFFGAPKNITMDGDLSNVNWFPDGLDLGLWPVSFDLHSETQFMQDIRRAEVVLPQVHQEPPCFPKPCLPPTPPSDMVHLYSRSHSPVLDKDAVDVRQYHPTSIEVDAPLSLPEIDLPSLLQADLEDFAHVENFSHANVDALTRLIDQVQSKPHYPLYTNTKLPPPSVINAWVQLYFEYFHPVFPILHKATFSSPETHPLLVLTVAAIGAQFSNLPNSLACACSLHEMARRLASRQCEFQNKHGRTVWMTQVVMLNNLAMSHSGERRALEVAEILQALPVALARRKGVFEDVLPHERISQLQAPLQQTWQLWVMDEERRRTGFGVWLIDSTYRSNLNLTTVLNSRELKNSLPQSDERWNANSAQSWASYPPGLGSGRTKSLAEVIADDGWSSIWSKTSTLGKQVILQELMDLARPASSTSDPQIALSSHRAKAKQSLENLLLVLTEDQDTPVHELKALIAHKAICATSLLICSSPAIDLSKAAMSQIYNRMTDRDLCQIAQVWREAPYQGREAVFYAACVFETIRNNHTVHFSMPAFLLRAVLTLWLYSLLFDKPEVTGFAVEQEDAGSIALGAAHVNGDQVRDWIAHGRGRVKLPSIANLRYWQGRRKLLEHSTAAMGTLQSWGISKGYLQLLKRLEASEAAPVLS</sequence>
<dbReference type="Proteomes" id="UP000799324">
    <property type="component" value="Unassembled WGS sequence"/>
</dbReference>
<dbReference type="PROSITE" id="PS50157">
    <property type="entry name" value="ZINC_FINGER_C2H2_2"/>
    <property type="match status" value="2"/>
</dbReference>